<dbReference type="Proteomes" id="UP000548067">
    <property type="component" value="Unassembled WGS sequence"/>
</dbReference>
<dbReference type="RefSeq" id="WP_169320134.1">
    <property type="nucleotide sequence ID" value="NZ_JABCJF010000001.1"/>
</dbReference>
<comment type="caution">
    <text evidence="2">The sequence shown here is derived from an EMBL/GenBank/DDBJ whole genome shotgun (WGS) entry which is preliminary data.</text>
</comment>
<protein>
    <submittedName>
        <fullName evidence="2">Uncharacterized protein</fullName>
    </submittedName>
</protein>
<accession>A0A848N2U1</accession>
<evidence type="ECO:0000313" key="3">
    <source>
        <dbReference type="Proteomes" id="UP000548067"/>
    </source>
</evidence>
<dbReference type="EMBL" id="JABCJF010000001">
    <property type="protein sequence ID" value="NMR33000.1"/>
    <property type="molecule type" value="Genomic_DNA"/>
</dbReference>
<dbReference type="AlphaFoldDB" id="A0A848N2U1"/>
<feature type="transmembrane region" description="Helical" evidence="1">
    <location>
        <begin position="21"/>
        <end position="43"/>
    </location>
</feature>
<sequence length="46" mass="5223">MKTKIRKIGSWKEWKSIRGKHDLEVITINVAVILGVFVAAAIIQFN</sequence>
<name>A0A848N2U1_9FLAO</name>
<evidence type="ECO:0000256" key="1">
    <source>
        <dbReference type="SAM" id="Phobius"/>
    </source>
</evidence>
<organism evidence="2 3">
    <name type="scientific">Chryseobacterium aquaticum</name>
    <dbReference type="NCBI Taxonomy" id="452084"/>
    <lineage>
        <taxon>Bacteria</taxon>
        <taxon>Pseudomonadati</taxon>
        <taxon>Bacteroidota</taxon>
        <taxon>Flavobacteriia</taxon>
        <taxon>Flavobacteriales</taxon>
        <taxon>Weeksellaceae</taxon>
        <taxon>Chryseobacterium group</taxon>
        <taxon>Chryseobacterium</taxon>
    </lineage>
</organism>
<proteinExistence type="predicted"/>
<gene>
    <name evidence="2" type="ORF">HIO71_02130</name>
</gene>
<evidence type="ECO:0000313" key="2">
    <source>
        <dbReference type="EMBL" id="NMR33000.1"/>
    </source>
</evidence>
<keyword evidence="1" id="KW-0472">Membrane</keyword>
<keyword evidence="1" id="KW-0812">Transmembrane</keyword>
<keyword evidence="1" id="KW-1133">Transmembrane helix</keyword>
<reference evidence="2 3" key="1">
    <citation type="submission" date="2020-04" db="EMBL/GenBank/DDBJ databases">
        <title>Genome analysis and antimicrobial resistance characteristics of Chryseobacterium aquaticum isolated from farmed salmonids.</title>
        <authorList>
            <person name="Saticioglu I.B."/>
            <person name="Duman M."/>
            <person name="Altun S."/>
        </authorList>
    </citation>
    <scope>NUCLEOTIDE SEQUENCE [LARGE SCALE GENOMIC DNA]</scope>
    <source>
        <strain evidence="2 3">C-174</strain>
    </source>
</reference>